<dbReference type="PRINTS" id="PR01271">
    <property type="entry name" value="HISDACETLASE"/>
</dbReference>
<protein>
    <submittedName>
        <fullName evidence="2">Histone deacetylase 1</fullName>
    </submittedName>
</protein>
<sequence>MRVCPPRPQRPHPAVYEEMTRYHSDDYIRFLRTIRPDNINEYTKQMQRFNVGEDCPVFDGMYEFCQLSSGGSIGRGGGEGQVLCSQLPTERWR</sequence>
<accession>A0AA35U0D1</accession>
<dbReference type="AlphaFoldDB" id="A0AA35U0D1"/>
<dbReference type="InterPro" id="IPR023801">
    <property type="entry name" value="His_deacetylse_dom"/>
</dbReference>
<gene>
    <name evidence="2" type="ORF">GBAR_LOCUS31386</name>
</gene>
<dbReference type="EMBL" id="CASHTH010004457">
    <property type="protein sequence ID" value="CAI8057584.1"/>
    <property type="molecule type" value="Genomic_DNA"/>
</dbReference>
<name>A0AA35U0D1_GEOBA</name>
<dbReference type="Gene3D" id="3.40.800.20">
    <property type="entry name" value="Histone deacetylase domain"/>
    <property type="match status" value="1"/>
</dbReference>
<evidence type="ECO:0000259" key="1">
    <source>
        <dbReference type="Pfam" id="PF00850"/>
    </source>
</evidence>
<dbReference type="InterPro" id="IPR037138">
    <property type="entry name" value="His_deacetylse_dom_sf"/>
</dbReference>
<proteinExistence type="predicted"/>
<dbReference type="GO" id="GO:0004407">
    <property type="term" value="F:histone deacetylase activity"/>
    <property type="evidence" value="ECO:0007669"/>
    <property type="project" value="InterPro"/>
</dbReference>
<evidence type="ECO:0000313" key="3">
    <source>
        <dbReference type="Proteomes" id="UP001174909"/>
    </source>
</evidence>
<keyword evidence="3" id="KW-1185">Reference proteome</keyword>
<dbReference type="Proteomes" id="UP001174909">
    <property type="component" value="Unassembled WGS sequence"/>
</dbReference>
<reference evidence="2" key="1">
    <citation type="submission" date="2023-03" db="EMBL/GenBank/DDBJ databases">
        <authorList>
            <person name="Steffen K."/>
            <person name="Cardenas P."/>
        </authorList>
    </citation>
    <scope>NUCLEOTIDE SEQUENCE</scope>
</reference>
<comment type="caution">
    <text evidence="2">The sequence shown here is derived from an EMBL/GenBank/DDBJ whole genome shotgun (WGS) entry which is preliminary data.</text>
</comment>
<dbReference type="InterPro" id="IPR003084">
    <property type="entry name" value="HDAC_I/II"/>
</dbReference>
<dbReference type="SUPFAM" id="SSF52768">
    <property type="entry name" value="Arginase/deacetylase"/>
    <property type="match status" value="1"/>
</dbReference>
<organism evidence="2 3">
    <name type="scientific">Geodia barretti</name>
    <name type="common">Barrett's horny sponge</name>
    <dbReference type="NCBI Taxonomy" id="519541"/>
    <lineage>
        <taxon>Eukaryota</taxon>
        <taxon>Metazoa</taxon>
        <taxon>Porifera</taxon>
        <taxon>Demospongiae</taxon>
        <taxon>Heteroscleromorpha</taxon>
        <taxon>Tetractinellida</taxon>
        <taxon>Astrophorina</taxon>
        <taxon>Geodiidae</taxon>
        <taxon>Geodia</taxon>
    </lineage>
</organism>
<feature type="domain" description="Histone deacetylase" evidence="1">
    <location>
        <begin position="10"/>
        <end position="73"/>
    </location>
</feature>
<dbReference type="InterPro" id="IPR023696">
    <property type="entry name" value="Ureohydrolase_dom_sf"/>
</dbReference>
<dbReference type="Pfam" id="PF00850">
    <property type="entry name" value="Hist_deacetyl"/>
    <property type="match status" value="1"/>
</dbReference>
<evidence type="ECO:0000313" key="2">
    <source>
        <dbReference type="EMBL" id="CAI8057584.1"/>
    </source>
</evidence>